<dbReference type="Proteomes" id="UP000724672">
    <property type="component" value="Unassembled WGS sequence"/>
</dbReference>
<protein>
    <submittedName>
        <fullName evidence="1">Uncharacterized protein</fullName>
    </submittedName>
</protein>
<dbReference type="RefSeq" id="WP_203365162.1">
    <property type="nucleotide sequence ID" value="NZ_WSFT01000013.1"/>
</dbReference>
<gene>
    <name evidence="1" type="ORF">GOQ27_02125</name>
</gene>
<organism evidence="1 2">
    <name type="scientific">Anaeromonas frigoriresistens</name>
    <dbReference type="NCBI Taxonomy" id="2683708"/>
    <lineage>
        <taxon>Bacteria</taxon>
        <taxon>Bacillati</taxon>
        <taxon>Bacillota</taxon>
        <taxon>Tissierellia</taxon>
        <taxon>Tissierellales</taxon>
        <taxon>Thermohalobacteraceae</taxon>
        <taxon>Anaeromonas</taxon>
    </lineage>
</organism>
<dbReference type="AlphaFoldDB" id="A0A942UX52"/>
<sequence length="57" mass="6711">MEKYIVRTDKELSEPMARNEAIKMVKSYADNGVEAYIVSEDEGNRLKNSEFNRPKWE</sequence>
<name>A0A942UX52_9FIRM</name>
<evidence type="ECO:0000313" key="1">
    <source>
        <dbReference type="EMBL" id="MBS4537237.1"/>
    </source>
</evidence>
<accession>A0A942UX52</accession>
<keyword evidence="2" id="KW-1185">Reference proteome</keyword>
<comment type="caution">
    <text evidence="1">The sequence shown here is derived from an EMBL/GenBank/DDBJ whole genome shotgun (WGS) entry which is preliminary data.</text>
</comment>
<dbReference type="EMBL" id="WSFT01000013">
    <property type="protein sequence ID" value="MBS4537237.1"/>
    <property type="molecule type" value="Genomic_DNA"/>
</dbReference>
<proteinExistence type="predicted"/>
<evidence type="ECO:0000313" key="2">
    <source>
        <dbReference type="Proteomes" id="UP000724672"/>
    </source>
</evidence>
<reference evidence="1" key="1">
    <citation type="submission" date="2019-12" db="EMBL/GenBank/DDBJ databases">
        <title>Clostridiaceae gen. nov. sp. nov., isolated from sediment in Xinjiang, China.</title>
        <authorList>
            <person name="Zhang R."/>
        </authorList>
    </citation>
    <scope>NUCLEOTIDE SEQUENCE</scope>
    <source>
        <strain evidence="1">D2Q-11</strain>
    </source>
</reference>